<evidence type="ECO:0000313" key="5">
    <source>
        <dbReference type="Proteomes" id="UP000246018"/>
    </source>
</evidence>
<feature type="domain" description="Cell envelope-related transcriptional attenuator" evidence="3">
    <location>
        <begin position="93"/>
        <end position="233"/>
    </location>
</feature>
<keyword evidence="2" id="KW-0812">Transmembrane</keyword>
<accession>A0A2T8F6P9</accession>
<dbReference type="OrthoDB" id="9782542at2"/>
<evidence type="ECO:0000256" key="2">
    <source>
        <dbReference type="SAM" id="Phobius"/>
    </source>
</evidence>
<dbReference type="Gene3D" id="3.40.630.190">
    <property type="entry name" value="LCP protein"/>
    <property type="match status" value="1"/>
</dbReference>
<comment type="similarity">
    <text evidence="1">Belongs to the LytR/CpsA/Psr (LCP) family.</text>
</comment>
<dbReference type="AlphaFoldDB" id="A0A2T8F6P9"/>
<protein>
    <submittedName>
        <fullName evidence="4">LytR family transcriptional regulator</fullName>
    </submittedName>
</protein>
<dbReference type="InterPro" id="IPR050922">
    <property type="entry name" value="LytR/CpsA/Psr_CW_biosynth"/>
</dbReference>
<dbReference type="Pfam" id="PF03816">
    <property type="entry name" value="LytR_cpsA_psr"/>
    <property type="match status" value="1"/>
</dbReference>
<dbReference type="InterPro" id="IPR004474">
    <property type="entry name" value="LytR_CpsA_psr"/>
</dbReference>
<keyword evidence="2" id="KW-1133">Transmembrane helix</keyword>
<dbReference type="PANTHER" id="PTHR33392:SF6">
    <property type="entry name" value="POLYISOPRENYL-TEICHOIC ACID--PEPTIDOGLYCAN TEICHOIC ACID TRANSFERASE TAGU"/>
    <property type="match status" value="1"/>
</dbReference>
<evidence type="ECO:0000256" key="1">
    <source>
        <dbReference type="ARBA" id="ARBA00006068"/>
    </source>
</evidence>
<gene>
    <name evidence="4" type="ORF">DDE18_18055</name>
</gene>
<evidence type="ECO:0000259" key="3">
    <source>
        <dbReference type="Pfam" id="PF03816"/>
    </source>
</evidence>
<feature type="transmembrane region" description="Helical" evidence="2">
    <location>
        <begin position="35"/>
        <end position="55"/>
    </location>
</feature>
<organism evidence="4 5">
    <name type="scientific">Nocardioides gansuensis</name>
    <dbReference type="NCBI Taxonomy" id="2138300"/>
    <lineage>
        <taxon>Bacteria</taxon>
        <taxon>Bacillati</taxon>
        <taxon>Actinomycetota</taxon>
        <taxon>Actinomycetes</taxon>
        <taxon>Propionibacteriales</taxon>
        <taxon>Nocardioidaceae</taxon>
        <taxon>Nocardioides</taxon>
    </lineage>
</organism>
<keyword evidence="2" id="KW-0472">Membrane</keyword>
<comment type="caution">
    <text evidence="4">The sequence shown here is derived from an EMBL/GenBank/DDBJ whole genome shotgun (WGS) entry which is preliminary data.</text>
</comment>
<proteinExistence type="inferred from homology"/>
<dbReference type="PANTHER" id="PTHR33392">
    <property type="entry name" value="POLYISOPRENYL-TEICHOIC ACID--PEPTIDOGLYCAN TEICHOIC ACID TRANSFERASE TAGU"/>
    <property type="match status" value="1"/>
</dbReference>
<evidence type="ECO:0000313" key="4">
    <source>
        <dbReference type="EMBL" id="PVG81392.1"/>
    </source>
</evidence>
<reference evidence="4 5" key="1">
    <citation type="submission" date="2018-04" db="EMBL/GenBank/DDBJ databases">
        <title>Genome of Nocardioides gansuensis WSJ-1.</title>
        <authorList>
            <person name="Wu S."/>
            <person name="Wang G."/>
        </authorList>
    </citation>
    <scope>NUCLEOTIDE SEQUENCE [LARGE SCALE GENOMIC DNA]</scope>
    <source>
        <strain evidence="4 5">WSJ-1</strain>
    </source>
</reference>
<name>A0A2T8F6P9_9ACTN</name>
<sequence length="324" mass="34629">MVDLRVRRGAGRRCHARDGRGTVTRASRVRRLARWLPLLVAVALVVPASSVRPAAISLTTVERASAVDFGDGVLWVLALGSDARPGQELTDGHTDAIQLIGINWRTGHAVAIGIPRDSWVRLPDGMSRINNAVIDGGTDLAAHEVAELVDITPDLVLMTGFDGFQAMLGTFGEIEVDSAFSFPLPEVDLRVREGRNTLTPREALAFARSRDLPGYDFARSAHHQQLLLGALRELRARADSEGFMEGVALAAIGGLETDLSPGELYRFVHALTLVDAGRVTACVIGGTPGTEFGASVVYPDRPQAQQLGADAREDARLQGGCRAG</sequence>
<keyword evidence="5" id="KW-1185">Reference proteome</keyword>
<dbReference type="EMBL" id="QDGZ01000008">
    <property type="protein sequence ID" value="PVG81392.1"/>
    <property type="molecule type" value="Genomic_DNA"/>
</dbReference>
<dbReference type="Proteomes" id="UP000246018">
    <property type="component" value="Unassembled WGS sequence"/>
</dbReference>